<accession>A0A3R9PK65</accession>
<gene>
    <name evidence="1" type="ORF">D7Z54_14095</name>
</gene>
<dbReference type="EMBL" id="RBVX01000013">
    <property type="protein sequence ID" value="RSL32581.1"/>
    <property type="molecule type" value="Genomic_DNA"/>
</dbReference>
<evidence type="ECO:0000313" key="1">
    <source>
        <dbReference type="EMBL" id="RSL32581.1"/>
    </source>
</evidence>
<protein>
    <submittedName>
        <fullName evidence="1">Uncharacterized protein</fullName>
    </submittedName>
</protein>
<name>A0A3R9PK65_9BACI</name>
<proteinExistence type="predicted"/>
<reference evidence="1 2" key="1">
    <citation type="submission" date="2018-10" db="EMBL/GenBank/DDBJ databases">
        <title>Draft genome sequence of Bacillus salarius IM0101, isolated from a hypersaline soil in Inner Mongolia, China.</title>
        <authorList>
            <person name="Yamprayoonswat W."/>
            <person name="Boonvisut S."/>
            <person name="Jumpathong W."/>
            <person name="Sittihan S."/>
            <person name="Ruangsuj P."/>
            <person name="Wanthongcharoen S."/>
            <person name="Thongpramul N."/>
            <person name="Pimmason S."/>
            <person name="Yu B."/>
            <person name="Yasawong M."/>
        </authorList>
    </citation>
    <scope>NUCLEOTIDE SEQUENCE [LARGE SCALE GENOMIC DNA]</scope>
    <source>
        <strain evidence="1 2">IM0101</strain>
    </source>
</reference>
<keyword evidence="2" id="KW-1185">Reference proteome</keyword>
<dbReference type="Proteomes" id="UP000275076">
    <property type="component" value="Unassembled WGS sequence"/>
</dbReference>
<organism evidence="1 2">
    <name type="scientific">Salibacterium salarium</name>
    <dbReference type="NCBI Taxonomy" id="284579"/>
    <lineage>
        <taxon>Bacteria</taxon>
        <taxon>Bacillati</taxon>
        <taxon>Bacillota</taxon>
        <taxon>Bacilli</taxon>
        <taxon>Bacillales</taxon>
        <taxon>Bacillaceae</taxon>
    </lineage>
</organism>
<comment type="caution">
    <text evidence="1">The sequence shown here is derived from an EMBL/GenBank/DDBJ whole genome shotgun (WGS) entry which is preliminary data.</text>
</comment>
<sequence>MTRERKCHPLMIHSTIINTNSLLEKGKTVFIRAKGTIDSLWDKQEVVSSIKEHDTVISTPFGSKNFLGGTLAWLKTVNL</sequence>
<evidence type="ECO:0000313" key="2">
    <source>
        <dbReference type="Proteomes" id="UP000275076"/>
    </source>
</evidence>
<dbReference type="AlphaFoldDB" id="A0A3R9PK65"/>